<evidence type="ECO:0000256" key="2">
    <source>
        <dbReference type="SAM" id="SignalP"/>
    </source>
</evidence>
<keyword evidence="4" id="KW-1185">Reference proteome</keyword>
<dbReference type="Proteomes" id="UP000214646">
    <property type="component" value="Unassembled WGS sequence"/>
</dbReference>
<name>A0A225DEM3_9BACT</name>
<proteinExistence type="predicted"/>
<reference evidence="4" key="1">
    <citation type="submission" date="2017-06" db="EMBL/GenBank/DDBJ databases">
        <title>Genome analysis of Fimbriiglobus ruber SP5, the first member of the order Planctomycetales with confirmed chitinolytic capability.</title>
        <authorList>
            <person name="Ravin N.V."/>
            <person name="Rakitin A.L."/>
            <person name="Ivanova A.A."/>
            <person name="Beletsky A.V."/>
            <person name="Kulichevskaya I.S."/>
            <person name="Mardanov A.V."/>
            <person name="Dedysh S.N."/>
        </authorList>
    </citation>
    <scope>NUCLEOTIDE SEQUENCE [LARGE SCALE GENOMIC DNA]</scope>
    <source>
        <strain evidence="4">SP5</strain>
    </source>
</reference>
<feature type="region of interest" description="Disordered" evidence="1">
    <location>
        <begin position="25"/>
        <end position="96"/>
    </location>
</feature>
<dbReference type="EMBL" id="NIDE01000017">
    <property type="protein sequence ID" value="OWK35599.1"/>
    <property type="molecule type" value="Genomic_DNA"/>
</dbReference>
<keyword evidence="2" id="KW-0732">Signal</keyword>
<feature type="compositionally biased region" description="Basic and acidic residues" evidence="1">
    <location>
        <begin position="35"/>
        <end position="69"/>
    </location>
</feature>
<protein>
    <submittedName>
        <fullName evidence="3">Uncharacterized protein</fullName>
    </submittedName>
</protein>
<feature type="signal peptide" evidence="2">
    <location>
        <begin position="1"/>
        <end position="19"/>
    </location>
</feature>
<feature type="chain" id="PRO_5013053290" evidence="2">
    <location>
        <begin position="20"/>
        <end position="267"/>
    </location>
</feature>
<feature type="compositionally biased region" description="Pro residues" evidence="1">
    <location>
        <begin position="250"/>
        <end position="267"/>
    </location>
</feature>
<organism evidence="3 4">
    <name type="scientific">Fimbriiglobus ruber</name>
    <dbReference type="NCBI Taxonomy" id="1908690"/>
    <lineage>
        <taxon>Bacteria</taxon>
        <taxon>Pseudomonadati</taxon>
        <taxon>Planctomycetota</taxon>
        <taxon>Planctomycetia</taxon>
        <taxon>Gemmatales</taxon>
        <taxon>Gemmataceae</taxon>
        <taxon>Fimbriiglobus</taxon>
    </lineage>
</organism>
<evidence type="ECO:0000313" key="4">
    <source>
        <dbReference type="Proteomes" id="UP000214646"/>
    </source>
</evidence>
<dbReference type="RefSeq" id="WP_088258773.1">
    <property type="nucleotide sequence ID" value="NZ_NIDE01000017.1"/>
</dbReference>
<sequence length="267" mass="28005">MSILAKILTSGCLASAALAVTVLGTSPELVAQPGGKEDPKDKGKGKDKGKFGPKDGPGGKHKDDLKKTYDILTEVSAMTRPAGKKKGEGPAEAESRRYLESAKRLYRDAVQASDAVGPGFRERAAAAQDAARGVKHWVTAALPLDPDLPLPPDGPFPGEAWEPARTELQRAKDRIGEAITPGGPGGREFMEAASRAYAAARSAYEAKDFPRAAELARAAEAWTHVSEHLARVSDEIPPPTPRDGPGRLNSPPPPPGGRGAPPPPPVD</sequence>
<dbReference type="AlphaFoldDB" id="A0A225DEM3"/>
<feature type="compositionally biased region" description="Basic and acidic residues" evidence="1">
    <location>
        <begin position="85"/>
        <end position="96"/>
    </location>
</feature>
<gene>
    <name evidence="3" type="ORF">FRUB_08162</name>
</gene>
<evidence type="ECO:0000256" key="1">
    <source>
        <dbReference type="SAM" id="MobiDB-lite"/>
    </source>
</evidence>
<evidence type="ECO:0000313" key="3">
    <source>
        <dbReference type="EMBL" id="OWK35599.1"/>
    </source>
</evidence>
<accession>A0A225DEM3</accession>
<comment type="caution">
    <text evidence="3">The sequence shown here is derived from an EMBL/GenBank/DDBJ whole genome shotgun (WGS) entry which is preliminary data.</text>
</comment>
<feature type="region of interest" description="Disordered" evidence="1">
    <location>
        <begin position="229"/>
        <end position="267"/>
    </location>
</feature>